<evidence type="ECO:0000313" key="3">
    <source>
        <dbReference type="Proteomes" id="UP001595817"/>
    </source>
</evidence>
<keyword evidence="1" id="KW-0472">Membrane</keyword>
<gene>
    <name evidence="2" type="ORF">ACFOZY_13045</name>
</gene>
<dbReference type="EMBL" id="JBHSEC010000020">
    <property type="protein sequence ID" value="MFC4411348.1"/>
    <property type="molecule type" value="Genomic_DNA"/>
</dbReference>
<sequence>MLDVLLLMPFLYFPEDKSQYIPSVLWLLAIILLCVLFFRWLKKYSQKEQMKTKELEERILRERQQENEKERP</sequence>
<name>A0ABV8X7U8_9LACT</name>
<keyword evidence="1" id="KW-1133">Transmembrane helix</keyword>
<reference evidence="3" key="1">
    <citation type="journal article" date="2019" name="Int. J. Syst. Evol. Microbiol.">
        <title>The Global Catalogue of Microorganisms (GCM) 10K type strain sequencing project: providing services to taxonomists for standard genome sequencing and annotation.</title>
        <authorList>
            <consortium name="The Broad Institute Genomics Platform"/>
            <consortium name="The Broad Institute Genome Sequencing Center for Infectious Disease"/>
            <person name="Wu L."/>
            <person name="Ma J."/>
        </authorList>
    </citation>
    <scope>NUCLEOTIDE SEQUENCE [LARGE SCALE GENOMIC DNA]</scope>
    <source>
        <strain evidence="3">CCUG 59778</strain>
    </source>
</reference>
<protein>
    <submittedName>
        <fullName evidence="2">Uncharacterized protein</fullName>
    </submittedName>
</protein>
<proteinExistence type="predicted"/>
<evidence type="ECO:0000256" key="1">
    <source>
        <dbReference type="SAM" id="Phobius"/>
    </source>
</evidence>
<accession>A0ABV8X7U8</accession>
<keyword evidence="3" id="KW-1185">Reference proteome</keyword>
<keyword evidence="1" id="KW-0812">Transmembrane</keyword>
<comment type="caution">
    <text evidence="2">The sequence shown here is derived from an EMBL/GenBank/DDBJ whole genome shotgun (WGS) entry which is preliminary data.</text>
</comment>
<organism evidence="2 3">
    <name type="scientific">Chungangia koreensis</name>
    <dbReference type="NCBI Taxonomy" id="752657"/>
    <lineage>
        <taxon>Bacteria</taxon>
        <taxon>Bacillati</taxon>
        <taxon>Bacillota</taxon>
        <taxon>Bacilli</taxon>
        <taxon>Lactobacillales</taxon>
        <taxon>Chungangia</taxon>
    </lineage>
</organism>
<evidence type="ECO:0000313" key="2">
    <source>
        <dbReference type="EMBL" id="MFC4411348.1"/>
    </source>
</evidence>
<feature type="transmembrane region" description="Helical" evidence="1">
    <location>
        <begin position="20"/>
        <end position="41"/>
    </location>
</feature>
<dbReference type="Proteomes" id="UP001595817">
    <property type="component" value="Unassembled WGS sequence"/>
</dbReference>
<dbReference type="RefSeq" id="WP_378156218.1">
    <property type="nucleotide sequence ID" value="NZ_JBHSEC010000020.1"/>
</dbReference>